<dbReference type="CDD" id="cd16119">
    <property type="entry name" value="UBX_UBXN6"/>
    <property type="match status" value="1"/>
</dbReference>
<dbReference type="GO" id="GO:0016020">
    <property type="term" value="C:membrane"/>
    <property type="evidence" value="ECO:0007669"/>
    <property type="project" value="UniProtKB-SubCell"/>
</dbReference>
<dbReference type="SMART" id="SM00166">
    <property type="entry name" value="UBX"/>
    <property type="match status" value="1"/>
</dbReference>
<dbReference type="InterPro" id="IPR036339">
    <property type="entry name" value="PUB-like_dom_sf"/>
</dbReference>
<dbReference type="CDD" id="cd10460">
    <property type="entry name" value="PUB_UBXD1"/>
    <property type="match status" value="1"/>
</dbReference>
<evidence type="ECO:0000256" key="5">
    <source>
        <dbReference type="ARBA" id="ARBA00065525"/>
    </source>
</evidence>
<feature type="region of interest" description="Disordered" evidence="8">
    <location>
        <begin position="62"/>
        <end position="81"/>
    </location>
</feature>
<evidence type="ECO:0000313" key="10">
    <source>
        <dbReference type="Ensembl" id="ENSCAFP00040009573.1"/>
    </source>
</evidence>
<proteinExistence type="predicted"/>
<dbReference type="Ensembl" id="ENSCAFT00040011055.1">
    <property type="protein sequence ID" value="ENSCAFP00040009573.1"/>
    <property type="gene ID" value="ENSCAFG00040005875.1"/>
</dbReference>
<evidence type="ECO:0000256" key="4">
    <source>
        <dbReference type="ARBA" id="ARBA00059509"/>
    </source>
</evidence>
<dbReference type="Proteomes" id="UP000694542">
    <property type="component" value="Chromosome 20"/>
</dbReference>
<evidence type="ECO:0000256" key="6">
    <source>
        <dbReference type="ARBA" id="ARBA00070523"/>
    </source>
</evidence>
<organism evidence="10 11">
    <name type="scientific">Canis lupus familiaris</name>
    <name type="common">Dog</name>
    <name type="synonym">Canis familiaris</name>
    <dbReference type="NCBI Taxonomy" id="9615"/>
    <lineage>
        <taxon>Eukaryota</taxon>
        <taxon>Metazoa</taxon>
        <taxon>Chordata</taxon>
        <taxon>Craniata</taxon>
        <taxon>Vertebrata</taxon>
        <taxon>Euteleostomi</taxon>
        <taxon>Mammalia</taxon>
        <taxon>Eutheria</taxon>
        <taxon>Laurasiatheria</taxon>
        <taxon>Carnivora</taxon>
        <taxon>Caniformia</taxon>
        <taxon>Canidae</taxon>
        <taxon>Canis</taxon>
    </lineage>
</organism>
<evidence type="ECO:0000256" key="1">
    <source>
        <dbReference type="ARBA" id="ARBA00004170"/>
    </source>
</evidence>
<feature type="region of interest" description="Disordered" evidence="8">
    <location>
        <begin position="16"/>
        <end position="57"/>
    </location>
</feature>
<keyword evidence="2" id="KW-0833">Ubl conjugation pathway</keyword>
<evidence type="ECO:0000256" key="3">
    <source>
        <dbReference type="ARBA" id="ARBA00023136"/>
    </source>
</evidence>
<sequence>MKKFFQEIKADIKFKSAGPGQKLTGSVGERAPKEKPNQTAVRQPRQGPTNEAQMAAAAALARLEQKQPKARGPTSQESIRNQVRKELRAEATVSGSTEAPGTNMVPEPREEGSAHLAVPGVCFTCPLTGATLRKDQRDAHIKEAILSHFSTDPVAASIMKIHTFNRDRDKVKLGVDTIAKYLDNICLHPEEEKYRKIKLQNKVFQERINCLEGTHEFFEAIGFQKALLPVPDQEGPEEFYVLSEAAVAEPQSLQRHKDQLLVAEPVRATLARQRRVFPSPMASQFDLPGDFFNLTAEEIKREQRLRSEAVERLSVLRTKAMREREEQRELRKYTYTLLRVRLPDGCLLQGTFYARERVGALYAFVREALQSDWLPFDLLASGGQKLSEEDSLAFNECGLVPSALLTFSWDAAVLDDIRAAGAEPNSSILKPELLAAIEKLS</sequence>
<dbReference type="FunFam" id="3.10.20.90:FF:000185">
    <property type="entry name" value="UBX domain-containing protein 6"/>
    <property type="match status" value="1"/>
</dbReference>
<dbReference type="InterPro" id="IPR029071">
    <property type="entry name" value="Ubiquitin-like_domsf"/>
</dbReference>
<dbReference type="Pfam" id="PF09409">
    <property type="entry name" value="PUB"/>
    <property type="match status" value="1"/>
</dbReference>
<comment type="subcellular location">
    <subcellularLocation>
        <location evidence="1">Membrane</location>
        <topology evidence="1">Peripheral membrane protein</topology>
    </subcellularLocation>
</comment>
<comment type="subunit">
    <text evidence="5">Interacts with VCP through the PUB domain (via C-terminus) and VIM motif (via N-terminus); the interaction is direct. Forms a ternary complex with CAV1 and VCP. Interacts with SYVN1. Interacts with HERPUD1. Interacts with VCPKMT. May interact with DERL1. Interacts with PLAA, VCP and YOD1; may form a complex involved in macroautophagy. Interacts with LMAN1.</text>
</comment>
<evidence type="ECO:0000256" key="2">
    <source>
        <dbReference type="ARBA" id="ARBA00022786"/>
    </source>
</evidence>
<reference evidence="10" key="2">
    <citation type="submission" date="2025-08" db="UniProtKB">
        <authorList>
            <consortium name="Ensembl"/>
        </authorList>
    </citation>
    <scope>IDENTIFICATION</scope>
</reference>
<dbReference type="InterPro" id="IPR001012">
    <property type="entry name" value="UBX_dom"/>
</dbReference>
<dbReference type="PROSITE" id="PS50033">
    <property type="entry name" value="UBX"/>
    <property type="match status" value="1"/>
</dbReference>
<comment type="function">
    <text evidence="4">May negatively regulate the ATPase activity of VCP, an ATP-driven segregase that associates with different cofactors to control a wide variety of cellular processes. As a cofactor of VCP, it may play a role in the transport of CAV1 to lysosomes for degradation. It may also play a role in endoplasmic reticulum-associated degradation (ERAD) of misfolded proteins. Together with VCP and other cofactors, it may play a role in macroautophagy, regulating for instance the clearance of damaged lysosomes.</text>
</comment>
<dbReference type="SUPFAM" id="SSF54236">
    <property type="entry name" value="Ubiquitin-like"/>
    <property type="match status" value="1"/>
</dbReference>
<dbReference type="InterPro" id="IPR018997">
    <property type="entry name" value="PUB_domain"/>
</dbReference>
<dbReference type="SMART" id="SM00580">
    <property type="entry name" value="PUG"/>
    <property type="match status" value="1"/>
</dbReference>
<protein>
    <recommendedName>
        <fullName evidence="6">UBX domain-containing protein 6</fullName>
    </recommendedName>
    <alternativeName>
        <fullName evidence="7">UBX domain-containing protein 1</fullName>
    </alternativeName>
</protein>
<evidence type="ECO:0000256" key="8">
    <source>
        <dbReference type="SAM" id="MobiDB-lite"/>
    </source>
</evidence>
<dbReference type="SUPFAM" id="SSF143503">
    <property type="entry name" value="PUG domain-like"/>
    <property type="match status" value="1"/>
</dbReference>
<dbReference type="Gene3D" id="3.10.20.90">
    <property type="entry name" value="Phosphatidylinositol 3-kinase Catalytic Subunit, Chain A, domain 1"/>
    <property type="match status" value="1"/>
</dbReference>
<keyword evidence="3" id="KW-0472">Membrane</keyword>
<dbReference type="PANTHER" id="PTHR23153">
    <property type="entry name" value="UBX-RELATED"/>
    <property type="match status" value="1"/>
</dbReference>
<reference evidence="10" key="1">
    <citation type="submission" date="2018-10" db="EMBL/GenBank/DDBJ databases">
        <title>De novo assembly of a Great Dane genome.</title>
        <authorList>
            <person name="Kidd J.M."/>
            <person name="Pendleton A.L."/>
            <person name="Shen F."/>
            <person name="Emery S."/>
        </authorList>
    </citation>
    <scope>NUCLEOTIDE SEQUENCE [LARGE SCALE GENOMIC DNA]</scope>
    <source>
        <strain evidence="10">Great Dane</strain>
    </source>
</reference>
<accession>A0A8C0QAZ7</accession>
<feature type="domain" description="UBX" evidence="9">
    <location>
        <begin position="331"/>
        <end position="407"/>
    </location>
</feature>
<dbReference type="InterPro" id="IPR042774">
    <property type="entry name" value="UBXN6_PUB"/>
</dbReference>
<feature type="compositionally biased region" description="Polar residues" evidence="8">
    <location>
        <begin position="37"/>
        <end position="51"/>
    </location>
</feature>
<dbReference type="Gene3D" id="1.20.58.2190">
    <property type="match status" value="1"/>
</dbReference>
<evidence type="ECO:0000313" key="11">
    <source>
        <dbReference type="Proteomes" id="UP000694542"/>
    </source>
</evidence>
<evidence type="ECO:0000259" key="9">
    <source>
        <dbReference type="PROSITE" id="PS50033"/>
    </source>
</evidence>
<feature type="region of interest" description="Disordered" evidence="8">
    <location>
        <begin position="86"/>
        <end position="111"/>
    </location>
</feature>
<dbReference type="AlphaFoldDB" id="A0A8C0QAZ7"/>
<dbReference type="PANTHER" id="PTHR23153:SF38">
    <property type="entry name" value="UBX DOMAIN-CONTAINING PROTEIN 6"/>
    <property type="match status" value="1"/>
</dbReference>
<dbReference type="GO" id="GO:0006950">
    <property type="term" value="P:response to stress"/>
    <property type="evidence" value="ECO:0007669"/>
    <property type="project" value="UniProtKB-ARBA"/>
</dbReference>
<evidence type="ECO:0000256" key="7">
    <source>
        <dbReference type="ARBA" id="ARBA00075815"/>
    </source>
</evidence>
<dbReference type="Pfam" id="PF00789">
    <property type="entry name" value="UBX"/>
    <property type="match status" value="1"/>
</dbReference>
<name>A0A8C0QAZ7_CANLF</name>